<name>A0A399T5A1_9BACT</name>
<dbReference type="GO" id="GO:0046872">
    <property type="term" value="F:metal ion binding"/>
    <property type="evidence" value="ECO:0007669"/>
    <property type="project" value="UniProtKB-KW"/>
</dbReference>
<dbReference type="Pfam" id="PF00753">
    <property type="entry name" value="Lactamase_B"/>
    <property type="match status" value="1"/>
</dbReference>
<sequence length="281" mass="31612">MKVTPISAGNFHCDGGALFGVIPKVLWSKVYPSDENNFTKLALRCLLVETANRKILIETGIGDHYPDKHLQNNGVSSVNKLGESIKKAGISNTSITDVFFTHLHWDHCTGAVKNTGSGFQLRFPNATHWCSLTQWEHTKTSNPRERTAFHYDILKFLYNSGQLKMVENEGELFPGFQVRFVDGHTPGQMIPLINAGGKTFAYMSDLIPTAANIPLLWISAYDLDPVKVMSEKQKFLEEAAEKDYILFFEHDYYTECATLTKSEKGVVVKEKFALKDLVDKD</sequence>
<keyword evidence="3 6" id="KW-0378">Hydrolase</keyword>
<dbReference type="SMART" id="SM00849">
    <property type="entry name" value="Lactamase_B"/>
    <property type="match status" value="1"/>
</dbReference>
<dbReference type="EMBL" id="QWGR01000002">
    <property type="protein sequence ID" value="RIJ49962.1"/>
    <property type="molecule type" value="Genomic_DNA"/>
</dbReference>
<evidence type="ECO:0000256" key="1">
    <source>
        <dbReference type="ARBA" id="ARBA00007749"/>
    </source>
</evidence>
<dbReference type="RefSeq" id="WP_119436650.1">
    <property type="nucleotide sequence ID" value="NZ_QWGR01000002.1"/>
</dbReference>
<evidence type="ECO:0000256" key="4">
    <source>
        <dbReference type="ARBA" id="ARBA00022833"/>
    </source>
</evidence>
<dbReference type="InterPro" id="IPR051013">
    <property type="entry name" value="MBL_superfamily_lactonases"/>
</dbReference>
<dbReference type="InterPro" id="IPR036866">
    <property type="entry name" value="RibonucZ/Hydroxyglut_hydro"/>
</dbReference>
<dbReference type="PANTHER" id="PTHR42978">
    <property type="entry name" value="QUORUM-QUENCHING LACTONASE YTNP-RELATED-RELATED"/>
    <property type="match status" value="1"/>
</dbReference>
<evidence type="ECO:0000313" key="6">
    <source>
        <dbReference type="EMBL" id="RIJ49962.1"/>
    </source>
</evidence>
<dbReference type="GO" id="GO:0016787">
    <property type="term" value="F:hydrolase activity"/>
    <property type="evidence" value="ECO:0007669"/>
    <property type="project" value="UniProtKB-KW"/>
</dbReference>
<dbReference type="PANTHER" id="PTHR42978:SF6">
    <property type="entry name" value="QUORUM-QUENCHING LACTONASE YTNP-RELATED"/>
    <property type="match status" value="1"/>
</dbReference>
<reference evidence="6 7" key="1">
    <citation type="submission" date="2018-08" db="EMBL/GenBank/DDBJ databases">
        <title>Pallidiluteibacterium maritimus gen. nov., sp. nov., isolated from coastal sediment.</title>
        <authorList>
            <person name="Zhou L.Y."/>
        </authorList>
    </citation>
    <scope>NUCLEOTIDE SEQUENCE [LARGE SCALE GENOMIC DNA]</scope>
    <source>
        <strain evidence="6 7">XSD2</strain>
    </source>
</reference>
<dbReference type="InterPro" id="IPR001279">
    <property type="entry name" value="Metallo-B-lactamas"/>
</dbReference>
<dbReference type="OrthoDB" id="9802897at2"/>
<evidence type="ECO:0000313" key="7">
    <source>
        <dbReference type="Proteomes" id="UP000265926"/>
    </source>
</evidence>
<evidence type="ECO:0000259" key="5">
    <source>
        <dbReference type="SMART" id="SM00849"/>
    </source>
</evidence>
<proteinExistence type="inferred from homology"/>
<keyword evidence="2" id="KW-0479">Metal-binding</keyword>
<evidence type="ECO:0000256" key="3">
    <source>
        <dbReference type="ARBA" id="ARBA00022801"/>
    </source>
</evidence>
<dbReference type="SUPFAM" id="SSF56281">
    <property type="entry name" value="Metallo-hydrolase/oxidoreductase"/>
    <property type="match status" value="1"/>
</dbReference>
<protein>
    <submittedName>
        <fullName evidence="6">MBL fold metallo-hydrolase</fullName>
    </submittedName>
</protein>
<keyword evidence="7" id="KW-1185">Reference proteome</keyword>
<accession>A0A399T5A1</accession>
<organism evidence="6 7">
    <name type="scientific">Maribellus luteus</name>
    <dbReference type="NCBI Taxonomy" id="2305463"/>
    <lineage>
        <taxon>Bacteria</taxon>
        <taxon>Pseudomonadati</taxon>
        <taxon>Bacteroidota</taxon>
        <taxon>Bacteroidia</taxon>
        <taxon>Marinilabiliales</taxon>
        <taxon>Prolixibacteraceae</taxon>
        <taxon>Maribellus</taxon>
    </lineage>
</organism>
<gene>
    <name evidence="6" type="ORF">D1614_04255</name>
</gene>
<dbReference type="Gene3D" id="3.60.15.10">
    <property type="entry name" value="Ribonuclease Z/Hydroxyacylglutathione hydrolase-like"/>
    <property type="match status" value="1"/>
</dbReference>
<evidence type="ECO:0000256" key="2">
    <source>
        <dbReference type="ARBA" id="ARBA00022723"/>
    </source>
</evidence>
<feature type="domain" description="Metallo-beta-lactamase" evidence="5">
    <location>
        <begin position="42"/>
        <end position="250"/>
    </location>
</feature>
<dbReference type="CDD" id="cd16281">
    <property type="entry name" value="metallo-hydrolase-like_MBL-fold"/>
    <property type="match status" value="1"/>
</dbReference>
<dbReference type="Proteomes" id="UP000265926">
    <property type="component" value="Unassembled WGS sequence"/>
</dbReference>
<dbReference type="AlphaFoldDB" id="A0A399T5A1"/>
<comment type="caution">
    <text evidence="6">The sequence shown here is derived from an EMBL/GenBank/DDBJ whole genome shotgun (WGS) entry which is preliminary data.</text>
</comment>
<keyword evidence="4" id="KW-0862">Zinc</keyword>
<comment type="similarity">
    <text evidence="1">Belongs to the metallo-beta-lactamase superfamily.</text>
</comment>